<evidence type="ECO:0000256" key="1">
    <source>
        <dbReference type="ARBA" id="ARBA00007576"/>
    </source>
</evidence>
<dbReference type="EMBL" id="RBOJ01000099">
    <property type="protein sequence ID" value="RMM43766.1"/>
    <property type="molecule type" value="Genomic_DNA"/>
</dbReference>
<reference evidence="3 4" key="1">
    <citation type="submission" date="2018-08" db="EMBL/GenBank/DDBJ databases">
        <title>Recombination of ecologically and evolutionarily significant loci maintains genetic cohesion in the Pseudomonas syringae species complex.</title>
        <authorList>
            <person name="Dillon M."/>
            <person name="Thakur S."/>
            <person name="Almeida R.N.D."/>
            <person name="Weir B.S."/>
            <person name="Guttman D.S."/>
        </authorList>
    </citation>
    <scope>NUCLEOTIDE SEQUENCE [LARGE SCALE GENOMIC DNA]</scope>
    <source>
        <strain evidence="3 4">NCPPB2445</strain>
    </source>
</reference>
<comment type="similarity">
    <text evidence="1">Belongs to the UPF0339 family. Duplicated subfamily.</text>
</comment>
<dbReference type="AlphaFoldDB" id="A0A3M3E511"/>
<comment type="caution">
    <text evidence="3">The sequence shown here is derived from an EMBL/GenBank/DDBJ whole genome shotgun (WGS) entry which is preliminary data.</text>
</comment>
<dbReference type="InterPro" id="IPR051141">
    <property type="entry name" value="UPF0339_domain"/>
</dbReference>
<dbReference type="Pfam" id="PF07411">
    <property type="entry name" value="DUF1508"/>
    <property type="match status" value="2"/>
</dbReference>
<evidence type="ECO:0000313" key="3">
    <source>
        <dbReference type="EMBL" id="RMM43766.1"/>
    </source>
</evidence>
<dbReference type="InterPro" id="IPR036913">
    <property type="entry name" value="YegP-like_sf"/>
</dbReference>
<sequence length="116" mass="12565">MIMSGWYEISKNSSGQFRFVLKAANAETILTSELYTSRSGADGGIAAVQKNCPLAERYELKDTRDGHPYFNLKAANHEVIGSSEAYSSEAARDKGIASVKANGPTTMIKDKTLLAM</sequence>
<name>A0A3M3E511_9PSED</name>
<feature type="domain" description="DUF1508" evidence="2">
    <location>
        <begin position="65"/>
        <end position="110"/>
    </location>
</feature>
<organism evidence="3 4">
    <name type="scientific">Pseudomonas corrugata</name>
    <dbReference type="NCBI Taxonomy" id="47879"/>
    <lineage>
        <taxon>Bacteria</taxon>
        <taxon>Pseudomonadati</taxon>
        <taxon>Pseudomonadota</taxon>
        <taxon>Gammaproteobacteria</taxon>
        <taxon>Pseudomonadales</taxon>
        <taxon>Pseudomonadaceae</taxon>
        <taxon>Pseudomonas</taxon>
    </lineage>
</organism>
<accession>A0A3M3E511</accession>
<protein>
    <recommendedName>
        <fullName evidence="2">DUF1508 domain-containing protein</fullName>
    </recommendedName>
</protein>
<dbReference type="STRING" id="47879.AXG94_22430"/>
<evidence type="ECO:0000313" key="4">
    <source>
        <dbReference type="Proteomes" id="UP000270661"/>
    </source>
</evidence>
<dbReference type="InterPro" id="IPR010879">
    <property type="entry name" value="DUF1508"/>
</dbReference>
<proteinExistence type="inferred from homology"/>
<dbReference type="Proteomes" id="UP000270661">
    <property type="component" value="Unassembled WGS sequence"/>
</dbReference>
<dbReference type="PANTHER" id="PTHR40606:SF1">
    <property type="entry name" value="UPF0339 PROTEIN YEGP"/>
    <property type="match status" value="1"/>
</dbReference>
<dbReference type="PANTHER" id="PTHR40606">
    <property type="match status" value="1"/>
</dbReference>
<gene>
    <name evidence="3" type="ORF">ALQ77_04112</name>
</gene>
<dbReference type="SUPFAM" id="SSF160113">
    <property type="entry name" value="YegP-like"/>
    <property type="match status" value="2"/>
</dbReference>
<dbReference type="Gene3D" id="2.30.29.80">
    <property type="match status" value="1"/>
</dbReference>
<feature type="domain" description="DUF1508" evidence="2">
    <location>
        <begin position="13"/>
        <end position="59"/>
    </location>
</feature>
<evidence type="ECO:0000259" key="2">
    <source>
        <dbReference type="Pfam" id="PF07411"/>
    </source>
</evidence>
<keyword evidence="4" id="KW-1185">Reference proteome</keyword>